<evidence type="ECO:0000313" key="1">
    <source>
        <dbReference type="EMBL" id="ASG19248.1"/>
    </source>
</evidence>
<reference evidence="1 2" key="1">
    <citation type="submission" date="2017-06" db="EMBL/GenBank/DDBJ databases">
        <title>Salmonella reference genomes for public health.</title>
        <authorList>
            <person name="Robertson J."/>
            <person name="Yoshida C."/>
            <person name="Gurnik S."/>
            <person name="Nash J."/>
        </authorList>
    </citation>
    <scope>NUCLEOTIDE SEQUENCE [LARGE SCALE GENOMIC DNA]</scope>
    <source>
        <strain evidence="1 2">S-1643</strain>
        <plasmid evidence="2">Plasmid unnamed1</plasmid>
    </source>
</reference>
<proteinExistence type="predicted"/>
<dbReference type="Proteomes" id="UP000197157">
    <property type="component" value="Plasmid unnamed1"/>
</dbReference>
<evidence type="ECO:0000313" key="2">
    <source>
        <dbReference type="Proteomes" id="UP000197157"/>
    </source>
</evidence>
<protein>
    <submittedName>
        <fullName evidence="1">Uncharacterized protein</fullName>
    </submittedName>
</protein>
<dbReference type="RefSeq" id="WP_088731643.1">
    <property type="nucleotide sequence ID" value="NZ_CP022118.1"/>
</dbReference>
<dbReference type="AlphaFoldDB" id="A0A241PXR8"/>
<keyword evidence="1" id="KW-0614">Plasmid</keyword>
<dbReference type="EMBL" id="CP022118">
    <property type="protein sequence ID" value="ASG19248.1"/>
    <property type="molecule type" value="Genomic_DNA"/>
</dbReference>
<geneLocation type="plasmid" evidence="1">
    <name>unnamed1</name>
</geneLocation>
<sequence length="111" mass="12524">MKDINTLPEAVDKIESLIRQLHDVCVENGVPLVIAALVSRTERDINRFLSLYLDGPAGLTDSSLLAASEILRMRDVPPEFIAWLENVRKEMEEPCECPECCAERAKHPQLH</sequence>
<accession>A0A241PXR8</accession>
<organism evidence="1 2">
    <name type="scientific">Salmonella enterica subsp. enterica serovar Macclesfield str. S-1643</name>
    <dbReference type="NCBI Taxonomy" id="1242107"/>
    <lineage>
        <taxon>Bacteria</taxon>
        <taxon>Pseudomonadati</taxon>
        <taxon>Pseudomonadota</taxon>
        <taxon>Gammaproteobacteria</taxon>
        <taxon>Enterobacterales</taxon>
        <taxon>Enterobacteriaceae</taxon>
        <taxon>Salmonella</taxon>
    </lineage>
</organism>
<gene>
    <name evidence="1" type="ORF">LFZ25_26155</name>
</gene>
<name>A0A241PXR8_SALET</name>